<dbReference type="PROSITE" id="PS51186">
    <property type="entry name" value="GNAT"/>
    <property type="match status" value="1"/>
</dbReference>
<dbReference type="GO" id="GO:0016747">
    <property type="term" value="F:acyltransferase activity, transferring groups other than amino-acyl groups"/>
    <property type="evidence" value="ECO:0007669"/>
    <property type="project" value="InterPro"/>
</dbReference>
<dbReference type="Gene3D" id="3.40.630.30">
    <property type="match status" value="1"/>
</dbReference>
<dbReference type="Proteomes" id="UP000315377">
    <property type="component" value="Chromosome"/>
</dbReference>
<dbReference type="InterPro" id="IPR016181">
    <property type="entry name" value="Acyl_CoA_acyltransferase"/>
</dbReference>
<evidence type="ECO:0000313" key="3">
    <source>
        <dbReference type="EMBL" id="QDM43933.1"/>
    </source>
</evidence>
<dbReference type="Pfam" id="PF00583">
    <property type="entry name" value="Acetyltransf_1"/>
    <property type="match status" value="1"/>
</dbReference>
<dbReference type="RefSeq" id="WP_087444893.1">
    <property type="nucleotide sequence ID" value="NZ_CABMNB010000047.1"/>
</dbReference>
<dbReference type="SUPFAM" id="SSF55729">
    <property type="entry name" value="Acyl-CoA N-acyltransferases (Nat)"/>
    <property type="match status" value="1"/>
</dbReference>
<feature type="compositionally biased region" description="Polar residues" evidence="1">
    <location>
        <begin position="101"/>
        <end position="116"/>
    </location>
</feature>
<feature type="domain" description="N-acetyltransferase" evidence="2">
    <location>
        <begin position="1"/>
        <end position="99"/>
    </location>
</feature>
<evidence type="ECO:0000313" key="4">
    <source>
        <dbReference type="Proteomes" id="UP000315377"/>
    </source>
</evidence>
<feature type="region of interest" description="Disordered" evidence="1">
    <location>
        <begin position="101"/>
        <end position="123"/>
    </location>
</feature>
<proteinExistence type="predicted"/>
<evidence type="ECO:0000256" key="1">
    <source>
        <dbReference type="SAM" id="MobiDB-lite"/>
    </source>
</evidence>
<dbReference type="CDD" id="cd04301">
    <property type="entry name" value="NAT_SF"/>
    <property type="match status" value="1"/>
</dbReference>
<name>A0AAP9DT99_PANTH</name>
<dbReference type="EMBL" id="CP041405">
    <property type="protein sequence ID" value="QDM43933.1"/>
    <property type="molecule type" value="Genomic_DNA"/>
</dbReference>
<evidence type="ECO:0000259" key="2">
    <source>
        <dbReference type="PROSITE" id="PS51186"/>
    </source>
</evidence>
<reference evidence="3 4" key="1">
    <citation type="submission" date="2019-07" db="EMBL/GenBank/DDBJ databases">
        <title>Paenibacillus thiaminolyticus NRRL B-4156.</title>
        <authorList>
            <person name="Hehnly C."/>
            <person name="Zhang L."/>
        </authorList>
    </citation>
    <scope>NUCLEOTIDE SEQUENCE [LARGE SCALE GENOMIC DNA]</scope>
    <source>
        <strain evidence="3 4">NRRL B-4156</strain>
    </source>
</reference>
<gene>
    <name evidence="3" type="ORF">FLT43_10795</name>
</gene>
<protein>
    <submittedName>
        <fullName evidence="3">GNAT family N-acetyltransferase</fullName>
    </submittedName>
</protein>
<organism evidence="3 4">
    <name type="scientific">Paenibacillus thiaminolyticus</name>
    <name type="common">Bacillus thiaminolyticus</name>
    <dbReference type="NCBI Taxonomy" id="49283"/>
    <lineage>
        <taxon>Bacteria</taxon>
        <taxon>Bacillati</taxon>
        <taxon>Bacillota</taxon>
        <taxon>Bacilli</taxon>
        <taxon>Bacillales</taxon>
        <taxon>Paenibacillaceae</taxon>
        <taxon>Paenibacillus</taxon>
    </lineage>
</organism>
<accession>A0AAP9DT99</accession>
<dbReference type="GeneID" id="99991625"/>
<dbReference type="InterPro" id="IPR000182">
    <property type="entry name" value="GNAT_dom"/>
</dbReference>
<dbReference type="AlphaFoldDB" id="A0AAP9DT99"/>
<sequence>MFLKIDEGQTLGGLAGEICWNWMEIHYLVIDEQVRKLGYGKKLLLEAEKLAKEKECDIIKLDTFPLYGERRYTSNSYQQRTTLHMRRLPNPWYWGLSGTPRQTPSACPSMPCTSSPLDKINSR</sequence>